<sequence>MGRVGRTVSRAAESRRHSFCGNVMRGVAHTSSLWATTLPLELFLG</sequence>
<protein>
    <submittedName>
        <fullName evidence="1">Uncharacterized protein</fullName>
    </submittedName>
</protein>
<reference evidence="1" key="1">
    <citation type="submission" date="2022-05" db="EMBL/GenBank/DDBJ databases">
        <title>The Musa troglodytarum L. genome provides insights into the mechanism of non-climacteric behaviour and enrichment of carotenoids.</title>
        <authorList>
            <person name="Wang J."/>
        </authorList>
    </citation>
    <scope>NUCLEOTIDE SEQUENCE</scope>
    <source>
        <tissue evidence="1">Leaf</tissue>
    </source>
</reference>
<dbReference type="AlphaFoldDB" id="A0A9E7IBR8"/>
<evidence type="ECO:0000313" key="2">
    <source>
        <dbReference type="Proteomes" id="UP001055439"/>
    </source>
</evidence>
<accession>A0A9E7IBR8</accession>
<keyword evidence="2" id="KW-1185">Reference proteome</keyword>
<organism evidence="1 2">
    <name type="scientific">Musa troglodytarum</name>
    <name type="common">fe'i banana</name>
    <dbReference type="NCBI Taxonomy" id="320322"/>
    <lineage>
        <taxon>Eukaryota</taxon>
        <taxon>Viridiplantae</taxon>
        <taxon>Streptophyta</taxon>
        <taxon>Embryophyta</taxon>
        <taxon>Tracheophyta</taxon>
        <taxon>Spermatophyta</taxon>
        <taxon>Magnoliopsida</taxon>
        <taxon>Liliopsida</taxon>
        <taxon>Zingiberales</taxon>
        <taxon>Musaceae</taxon>
        <taxon>Musa</taxon>
    </lineage>
</organism>
<dbReference type="Proteomes" id="UP001055439">
    <property type="component" value="Chromosome 9"/>
</dbReference>
<proteinExistence type="predicted"/>
<name>A0A9E7IBR8_9LILI</name>
<gene>
    <name evidence="1" type="ORF">MUK42_34234</name>
</gene>
<evidence type="ECO:0000313" key="1">
    <source>
        <dbReference type="EMBL" id="URE46202.1"/>
    </source>
</evidence>
<dbReference type="EMBL" id="CP097511">
    <property type="protein sequence ID" value="URE46202.1"/>
    <property type="molecule type" value="Genomic_DNA"/>
</dbReference>